<dbReference type="Proteomes" id="UP001237642">
    <property type="component" value="Unassembled WGS sequence"/>
</dbReference>
<evidence type="ECO:0000259" key="2">
    <source>
        <dbReference type="SMART" id="SM00579"/>
    </source>
</evidence>
<dbReference type="Pfam" id="PF24758">
    <property type="entry name" value="LRR_At5g56370"/>
    <property type="match status" value="1"/>
</dbReference>
<dbReference type="InterPro" id="IPR006566">
    <property type="entry name" value="FBD"/>
</dbReference>
<dbReference type="SUPFAM" id="SSF81383">
    <property type="entry name" value="F-box domain"/>
    <property type="match status" value="1"/>
</dbReference>
<dbReference type="Pfam" id="PF00646">
    <property type="entry name" value="F-box"/>
    <property type="match status" value="1"/>
</dbReference>
<dbReference type="InterPro" id="IPR036047">
    <property type="entry name" value="F-box-like_dom_sf"/>
</dbReference>
<dbReference type="PANTHER" id="PTHR31639">
    <property type="entry name" value="F-BOX PROTEIN-LIKE"/>
    <property type="match status" value="1"/>
</dbReference>
<organism evidence="3 4">
    <name type="scientific">Heracleum sosnowskyi</name>
    <dbReference type="NCBI Taxonomy" id="360622"/>
    <lineage>
        <taxon>Eukaryota</taxon>
        <taxon>Viridiplantae</taxon>
        <taxon>Streptophyta</taxon>
        <taxon>Embryophyta</taxon>
        <taxon>Tracheophyta</taxon>
        <taxon>Spermatophyta</taxon>
        <taxon>Magnoliopsida</taxon>
        <taxon>eudicotyledons</taxon>
        <taxon>Gunneridae</taxon>
        <taxon>Pentapetalae</taxon>
        <taxon>asterids</taxon>
        <taxon>campanulids</taxon>
        <taxon>Apiales</taxon>
        <taxon>Apiaceae</taxon>
        <taxon>Apioideae</taxon>
        <taxon>apioid superclade</taxon>
        <taxon>Tordylieae</taxon>
        <taxon>Tordyliinae</taxon>
        <taxon>Heracleum</taxon>
    </lineage>
</organism>
<dbReference type="EMBL" id="JAUIZM010000011">
    <property type="protein sequence ID" value="KAK1355607.1"/>
    <property type="molecule type" value="Genomic_DNA"/>
</dbReference>
<dbReference type="Pfam" id="PF08387">
    <property type="entry name" value="FBD"/>
    <property type="match status" value="1"/>
</dbReference>
<accession>A0AAD8M110</accession>
<protein>
    <submittedName>
        <fullName evidence="3">FBD domain-containing protein</fullName>
    </submittedName>
</protein>
<dbReference type="SMART" id="SM00579">
    <property type="entry name" value="FBD"/>
    <property type="match status" value="1"/>
</dbReference>
<comment type="caution">
    <text evidence="3">The sequence shown here is derived from an EMBL/GenBank/DDBJ whole genome shotgun (WGS) entry which is preliminary data.</text>
</comment>
<dbReference type="SUPFAM" id="SSF52047">
    <property type="entry name" value="RNI-like"/>
    <property type="match status" value="1"/>
</dbReference>
<keyword evidence="4" id="KW-1185">Reference proteome</keyword>
<dbReference type="InterPro" id="IPR001810">
    <property type="entry name" value="F-box_dom"/>
</dbReference>
<evidence type="ECO:0000313" key="3">
    <source>
        <dbReference type="EMBL" id="KAK1355607.1"/>
    </source>
</evidence>
<reference evidence="3" key="2">
    <citation type="submission" date="2023-05" db="EMBL/GenBank/DDBJ databases">
        <authorList>
            <person name="Schelkunov M.I."/>
        </authorList>
    </citation>
    <scope>NUCLEOTIDE SEQUENCE</scope>
    <source>
        <strain evidence="3">Hsosn_3</strain>
        <tissue evidence="3">Leaf</tissue>
    </source>
</reference>
<feature type="domain" description="F-box" evidence="1">
    <location>
        <begin position="17"/>
        <end position="57"/>
    </location>
</feature>
<sequence length="441" mass="51626">MEKSSERKVNKDRISEMPWDIQEIIFCHLPICDAVRTSILSKSWRHSWTKIPHLIFDDQFYSRMRVKLREHDFDFPRTGEVSRYRHRRLKAHKFISVIEKVLELHNAPIRKFSLNFPHDCDSQIVSDHIGQWILLFSRKGIKQLTLQTPDTAKITAHDFSSLDPTHLRLTSVWFPSGLTFGEFACLTELELFHVTNFEKSIYKCPVLEKLTLICCRRLSPINFDAPNLRCIHEISRKITLFWLENLKEYSFDLTHFCWPTDTKTSNLVKVLGSLHKIEKFSIKGSFIRYLGEGGCPDKLPNAMTCLKSLNIYDIHFARSSEQSYCLTISQYINHYVRFEKDVIEKNLKNYWDKVSEDCTIGQLETVTLCKLRGLRTELDLIKFILAHSPLLKTMFIHYSRALEKDEAVTMSEKVLQYAKTSSRAQIIHLEEVPTVNGGIWY</sequence>
<gene>
    <name evidence="3" type="ORF">POM88_048863</name>
</gene>
<name>A0AAD8M110_9APIA</name>
<evidence type="ECO:0000313" key="4">
    <source>
        <dbReference type="Proteomes" id="UP001237642"/>
    </source>
</evidence>
<reference evidence="3" key="1">
    <citation type="submission" date="2023-02" db="EMBL/GenBank/DDBJ databases">
        <title>Genome of toxic invasive species Heracleum sosnowskyi carries increased number of genes despite the absence of recent whole-genome duplications.</title>
        <authorList>
            <person name="Schelkunov M."/>
            <person name="Shtratnikova V."/>
            <person name="Makarenko M."/>
            <person name="Klepikova A."/>
            <person name="Omelchenko D."/>
            <person name="Novikova G."/>
            <person name="Obukhova E."/>
            <person name="Bogdanov V."/>
            <person name="Penin A."/>
            <person name="Logacheva M."/>
        </authorList>
    </citation>
    <scope>NUCLEOTIDE SEQUENCE</scope>
    <source>
        <strain evidence="3">Hsosn_3</strain>
        <tissue evidence="3">Leaf</tissue>
    </source>
</reference>
<dbReference type="PANTHER" id="PTHR31639:SF237">
    <property type="entry name" value="F-BOX DOMAIN-CONTAINING PROTEIN"/>
    <property type="match status" value="1"/>
</dbReference>
<feature type="domain" description="FBD" evidence="2">
    <location>
        <begin position="357"/>
        <end position="429"/>
    </location>
</feature>
<evidence type="ECO:0000259" key="1">
    <source>
        <dbReference type="SMART" id="SM00256"/>
    </source>
</evidence>
<dbReference type="InterPro" id="IPR055411">
    <property type="entry name" value="LRR_FXL15/At3g58940/PEG3-like"/>
</dbReference>
<dbReference type="AlphaFoldDB" id="A0AAD8M110"/>
<proteinExistence type="predicted"/>
<dbReference type="SMART" id="SM00256">
    <property type="entry name" value="FBOX"/>
    <property type="match status" value="1"/>
</dbReference>